<dbReference type="InterPro" id="IPR025857">
    <property type="entry name" value="MacB_PCD"/>
</dbReference>
<organism evidence="10 11">
    <name type="scientific">Aurantiacibacter luteus</name>
    <dbReference type="NCBI Taxonomy" id="1581420"/>
    <lineage>
        <taxon>Bacteria</taxon>
        <taxon>Pseudomonadati</taxon>
        <taxon>Pseudomonadota</taxon>
        <taxon>Alphaproteobacteria</taxon>
        <taxon>Sphingomonadales</taxon>
        <taxon>Erythrobacteraceae</taxon>
        <taxon>Aurantiacibacter</taxon>
    </lineage>
</organism>
<keyword evidence="11" id="KW-1185">Reference proteome</keyword>
<keyword evidence="2" id="KW-1003">Cell membrane</keyword>
<dbReference type="RefSeq" id="WP_047003389.1">
    <property type="nucleotide sequence ID" value="NZ_LBHB01000001.1"/>
</dbReference>
<evidence type="ECO:0000256" key="7">
    <source>
        <dbReference type="SAM" id="Phobius"/>
    </source>
</evidence>
<evidence type="ECO:0000313" key="11">
    <source>
        <dbReference type="Proteomes" id="UP000053464"/>
    </source>
</evidence>
<evidence type="ECO:0000259" key="8">
    <source>
        <dbReference type="Pfam" id="PF02687"/>
    </source>
</evidence>
<dbReference type="PANTHER" id="PTHR30572:SF4">
    <property type="entry name" value="ABC TRANSPORTER PERMEASE YTRF"/>
    <property type="match status" value="1"/>
</dbReference>
<dbReference type="Proteomes" id="UP000053464">
    <property type="component" value="Unassembled WGS sequence"/>
</dbReference>
<reference evidence="10 11" key="1">
    <citation type="submission" date="2015-04" db="EMBL/GenBank/DDBJ databases">
        <title>The draft genome sequence of Erythrobacter luteus KA37.</title>
        <authorList>
            <person name="Zhuang L."/>
            <person name="Liu Y."/>
            <person name="Shao Z."/>
        </authorList>
    </citation>
    <scope>NUCLEOTIDE SEQUENCE [LARGE SCALE GENOMIC DNA]</scope>
    <source>
        <strain evidence="10 11">KA37</strain>
    </source>
</reference>
<feature type="domain" description="ABC3 transporter permease C-terminal" evidence="8">
    <location>
        <begin position="279"/>
        <end position="392"/>
    </location>
</feature>
<dbReference type="AlphaFoldDB" id="A0A0G9MZ12"/>
<evidence type="ECO:0000256" key="2">
    <source>
        <dbReference type="ARBA" id="ARBA00022475"/>
    </source>
</evidence>
<name>A0A0G9MZ12_9SPHN</name>
<keyword evidence="4 7" id="KW-1133">Transmembrane helix</keyword>
<dbReference type="STRING" id="1581420.AAW00_00195"/>
<evidence type="ECO:0000256" key="3">
    <source>
        <dbReference type="ARBA" id="ARBA00022692"/>
    </source>
</evidence>
<dbReference type="OrthoDB" id="9770036at2"/>
<feature type="transmembrane region" description="Helical" evidence="7">
    <location>
        <begin position="21"/>
        <end position="40"/>
    </location>
</feature>
<feature type="domain" description="MacB-like periplasmic core" evidence="9">
    <location>
        <begin position="20"/>
        <end position="236"/>
    </location>
</feature>
<accession>A0A0G9MZ12</accession>
<proteinExistence type="inferred from homology"/>
<dbReference type="Pfam" id="PF12704">
    <property type="entry name" value="MacB_PCD"/>
    <property type="match status" value="1"/>
</dbReference>
<dbReference type="PATRIC" id="fig|1581420.6.peg.40"/>
<comment type="subcellular location">
    <subcellularLocation>
        <location evidence="1">Cell membrane</location>
        <topology evidence="1">Multi-pass membrane protein</topology>
    </subcellularLocation>
</comment>
<evidence type="ECO:0000313" key="10">
    <source>
        <dbReference type="EMBL" id="KLE35986.1"/>
    </source>
</evidence>
<evidence type="ECO:0000256" key="4">
    <source>
        <dbReference type="ARBA" id="ARBA00022989"/>
    </source>
</evidence>
<comment type="similarity">
    <text evidence="6">Belongs to the ABC-4 integral membrane protein family.</text>
</comment>
<dbReference type="GO" id="GO:0005886">
    <property type="term" value="C:plasma membrane"/>
    <property type="evidence" value="ECO:0007669"/>
    <property type="project" value="UniProtKB-SubCell"/>
</dbReference>
<feature type="transmembrane region" description="Helical" evidence="7">
    <location>
        <begin position="275"/>
        <end position="300"/>
    </location>
</feature>
<evidence type="ECO:0000256" key="5">
    <source>
        <dbReference type="ARBA" id="ARBA00023136"/>
    </source>
</evidence>
<sequence>MLGATMLLAFREIRRHLLRSFLTTLGIIIGVAAVITMVTLGQGLTADVQEDISGLGSNVFIVFPQSNEPDRPPPPFDDADVRAVERQIPGVTDAAGSVTSSARAFHNGQDWQTSVQGGDPEFFSAQSIDVVEGRGFSDAEVARGDAVCILGPKIVEEIFVEDAVLGEEMRIGNVSCRVVGVIDERSSAIGGGNDANDIVFMPLKTVQRRFLGNTNVQFFVVKYDDAYTPISIQAQLLSLMRERRLIQDGENNNFNIIDTGEINDTVNQVTGAMTAVVSMIAAISLLVGGIGIMNIMLVSVTERTREIGIRLAIGALAREVRLQFLTEAVVLCCFGGLIGILLALGLSIALAGAIDLPFLFNPMLNIVAFVFSAVMGIAFGYYPAHRASKLDPIDALRHE</sequence>
<dbReference type="EMBL" id="LBHB01000001">
    <property type="protein sequence ID" value="KLE35986.1"/>
    <property type="molecule type" value="Genomic_DNA"/>
</dbReference>
<evidence type="ECO:0000256" key="6">
    <source>
        <dbReference type="ARBA" id="ARBA00038076"/>
    </source>
</evidence>
<comment type="caution">
    <text evidence="10">The sequence shown here is derived from an EMBL/GenBank/DDBJ whole genome shotgun (WGS) entry which is preliminary data.</text>
</comment>
<keyword evidence="3 7" id="KW-0812">Transmembrane</keyword>
<evidence type="ECO:0000259" key="9">
    <source>
        <dbReference type="Pfam" id="PF12704"/>
    </source>
</evidence>
<dbReference type="PANTHER" id="PTHR30572">
    <property type="entry name" value="MEMBRANE COMPONENT OF TRANSPORTER-RELATED"/>
    <property type="match status" value="1"/>
</dbReference>
<dbReference type="InterPro" id="IPR003838">
    <property type="entry name" value="ABC3_permease_C"/>
</dbReference>
<gene>
    <name evidence="10" type="ORF">AAW00_00195</name>
</gene>
<dbReference type="InterPro" id="IPR050250">
    <property type="entry name" value="Macrolide_Exporter_MacB"/>
</dbReference>
<dbReference type="GO" id="GO:0022857">
    <property type="term" value="F:transmembrane transporter activity"/>
    <property type="evidence" value="ECO:0007669"/>
    <property type="project" value="TreeGrafter"/>
</dbReference>
<feature type="transmembrane region" description="Helical" evidence="7">
    <location>
        <begin position="328"/>
        <end position="351"/>
    </location>
</feature>
<evidence type="ECO:0000256" key="1">
    <source>
        <dbReference type="ARBA" id="ARBA00004651"/>
    </source>
</evidence>
<feature type="transmembrane region" description="Helical" evidence="7">
    <location>
        <begin position="363"/>
        <end position="382"/>
    </location>
</feature>
<dbReference type="Pfam" id="PF02687">
    <property type="entry name" value="FtsX"/>
    <property type="match status" value="1"/>
</dbReference>
<protein>
    <submittedName>
        <fullName evidence="10">Multidrug ABC transporter substrate-binding protein</fullName>
    </submittedName>
</protein>
<keyword evidence="5 7" id="KW-0472">Membrane</keyword>